<name>A0A1F6CB60_HANXR</name>
<dbReference type="EMBL" id="MFKF01000321">
    <property type="protein sequence ID" value="OGG46383.1"/>
    <property type="molecule type" value="Genomic_DNA"/>
</dbReference>
<dbReference type="AlphaFoldDB" id="A0A1F6CB60"/>
<reference evidence="1 2" key="1">
    <citation type="journal article" date="2016" name="Nat. Commun.">
        <title>Thousands of microbial genomes shed light on interconnected biogeochemical processes in an aquifer system.</title>
        <authorList>
            <person name="Anantharaman K."/>
            <person name="Brown C.T."/>
            <person name="Hug L.A."/>
            <person name="Sharon I."/>
            <person name="Castelle C.J."/>
            <person name="Probst A.J."/>
            <person name="Thomas B.C."/>
            <person name="Singh A."/>
            <person name="Wilkins M.J."/>
            <person name="Karaoz U."/>
            <person name="Brodie E.L."/>
            <person name="Williams K.H."/>
            <person name="Hubbard S.S."/>
            <person name="Banfield J.F."/>
        </authorList>
    </citation>
    <scope>NUCLEOTIDE SEQUENCE [LARGE SCALE GENOMIC DNA]</scope>
    <source>
        <strain evidence="2">RIFCSPLOWO2_12_FULL_64_10</strain>
    </source>
</reference>
<evidence type="ECO:0000313" key="2">
    <source>
        <dbReference type="Proteomes" id="UP000178606"/>
    </source>
</evidence>
<protein>
    <submittedName>
        <fullName evidence="1">Uncharacterized protein</fullName>
    </submittedName>
</protein>
<comment type="caution">
    <text evidence="1">The sequence shown here is derived from an EMBL/GenBank/DDBJ whole genome shotgun (WGS) entry which is preliminary data.</text>
</comment>
<proteinExistence type="predicted"/>
<gene>
    <name evidence="1" type="ORF">A3F84_03345</name>
</gene>
<organism evidence="1 2">
    <name type="scientific">Handelsmanbacteria sp. (strain RIFCSPLOWO2_12_FULL_64_10)</name>
    <dbReference type="NCBI Taxonomy" id="1817868"/>
    <lineage>
        <taxon>Bacteria</taxon>
        <taxon>Candidatus Handelsmaniibacteriota</taxon>
    </lineage>
</organism>
<sequence length="298" mass="34682">MINPYKRQDIFRCHHDSHNGFGDVVSAYHVMKNKRCFPNGCVYFRWRCSLLDKGNPCIRGYNHIGRNCPGCRYYSEDKEMNRPEVEVDARVYEDFETELRAFEDWVRDHTGRRVTFYGRIHSVKPRFRGASDGKSQRLSFHGFLLVFQEGYIGKDHFEDFCYATVSRGLQGRWQLRRGDVVEFEGDFGLDRGRLVLSKLNRIEVVERGDGEVWTESQAHVARATGTVFASQEEMCVACPRGALVDMVDETDGRHYRRMFCMEGMPDPALCTYQRGSLLQIEVCLEDRERLRRMNGAGR</sequence>
<accession>A0A1F6CB60</accession>
<evidence type="ECO:0000313" key="1">
    <source>
        <dbReference type="EMBL" id="OGG46383.1"/>
    </source>
</evidence>
<dbReference type="Proteomes" id="UP000178606">
    <property type="component" value="Unassembled WGS sequence"/>
</dbReference>